<feature type="compositionally biased region" description="Polar residues" evidence="1">
    <location>
        <begin position="32"/>
        <end position="44"/>
    </location>
</feature>
<feature type="compositionally biased region" description="Basic and acidic residues" evidence="1">
    <location>
        <begin position="56"/>
        <end position="73"/>
    </location>
</feature>
<dbReference type="OrthoDB" id="1001967at2759"/>
<dbReference type="PANTHER" id="PTHR37615:SF1">
    <property type="entry name" value="NUCLEOPORIN NUP159-LIKE"/>
    <property type="match status" value="1"/>
</dbReference>
<name>A0A1S4B6I4_TOBAC</name>
<reference evidence="2" key="1">
    <citation type="submission" date="2025-08" db="UniProtKB">
        <authorList>
            <consortium name="RefSeq"/>
        </authorList>
    </citation>
    <scope>IDENTIFICATION</scope>
</reference>
<dbReference type="OMA" id="YFWVVER"/>
<gene>
    <name evidence="2" type="primary">LOC107805092</name>
</gene>
<dbReference type="RefSeq" id="XP_016484560.1">
    <property type="nucleotide sequence ID" value="XM_016629074.1"/>
</dbReference>
<organism evidence="2">
    <name type="scientific">Nicotiana tabacum</name>
    <name type="common">Common tobacco</name>
    <dbReference type="NCBI Taxonomy" id="4097"/>
    <lineage>
        <taxon>Eukaryota</taxon>
        <taxon>Viridiplantae</taxon>
        <taxon>Streptophyta</taxon>
        <taxon>Embryophyta</taxon>
        <taxon>Tracheophyta</taxon>
        <taxon>Spermatophyta</taxon>
        <taxon>Magnoliopsida</taxon>
        <taxon>eudicotyledons</taxon>
        <taxon>Gunneridae</taxon>
        <taxon>Pentapetalae</taxon>
        <taxon>asterids</taxon>
        <taxon>lamiids</taxon>
        <taxon>Solanales</taxon>
        <taxon>Solanaceae</taxon>
        <taxon>Nicotianoideae</taxon>
        <taxon>Nicotianeae</taxon>
        <taxon>Nicotiana</taxon>
    </lineage>
</organism>
<feature type="compositionally biased region" description="Basic residues" evidence="1">
    <location>
        <begin position="45"/>
        <end position="55"/>
    </location>
</feature>
<evidence type="ECO:0000256" key="1">
    <source>
        <dbReference type="SAM" id="MobiDB-lite"/>
    </source>
</evidence>
<protein>
    <submittedName>
        <fullName evidence="2">FK506-binding protein 4</fullName>
    </submittedName>
</protein>
<feature type="region of interest" description="Disordered" evidence="1">
    <location>
        <begin position="29"/>
        <end position="121"/>
    </location>
</feature>
<dbReference type="PaxDb" id="4097-A0A1S4B6I4"/>
<sequence>MIIGSSFSEKLMGKKKILKKTKELSVAIAESSAMSGDSQQQQITPRKRGRPRKIIVKNEEETTGEVKKLKPNEGEESENKEEAEREKKEEEEEQSEENLEPQKQQPTRSRARRKSKPRKSC</sequence>
<accession>A0A1S4B6I4</accession>
<proteinExistence type="predicted"/>
<dbReference type="AlphaFoldDB" id="A0A1S4B6I4"/>
<evidence type="ECO:0000313" key="2">
    <source>
        <dbReference type="RefSeq" id="XP_016484560.1"/>
    </source>
</evidence>
<dbReference type="PANTHER" id="PTHR37615">
    <property type="entry name" value="NUCLEOPORIN NUP159-LIKE"/>
    <property type="match status" value="1"/>
</dbReference>
<feature type="compositionally biased region" description="Basic residues" evidence="1">
    <location>
        <begin position="109"/>
        <end position="121"/>
    </location>
</feature>
<feature type="compositionally biased region" description="Acidic residues" evidence="1">
    <location>
        <begin position="89"/>
        <end position="99"/>
    </location>
</feature>
<dbReference type="KEGG" id="nta:107805092"/>